<dbReference type="Proteomes" id="UP000184476">
    <property type="component" value="Unassembled WGS sequence"/>
</dbReference>
<dbReference type="OrthoDB" id="2886755at2"/>
<dbReference type="EMBL" id="FQVL01000007">
    <property type="protein sequence ID" value="SHF07550.1"/>
    <property type="molecule type" value="Genomic_DNA"/>
</dbReference>
<evidence type="ECO:0000313" key="1">
    <source>
        <dbReference type="EMBL" id="SHF07550.1"/>
    </source>
</evidence>
<dbReference type="STRING" id="112248.SAMN05444392_10768"/>
<accession>A0A1M4YP50</accession>
<dbReference type="AlphaFoldDB" id="A0A1M4YP50"/>
<reference evidence="1 2" key="1">
    <citation type="submission" date="2016-11" db="EMBL/GenBank/DDBJ databases">
        <authorList>
            <person name="Jaros S."/>
            <person name="Januszkiewicz K."/>
            <person name="Wedrychowicz H."/>
        </authorList>
    </citation>
    <scope>NUCLEOTIDE SEQUENCE [LARGE SCALE GENOMIC DNA]</scope>
    <source>
        <strain evidence="1 2">DSM 44666</strain>
    </source>
</reference>
<gene>
    <name evidence="1" type="ORF">SAMN05444392_10768</name>
</gene>
<sequence>MKQLIIEIEGYGLQALLHGKCQDSHELRKKFFQTLRNLHGNEDFLHVFCRDHQFEEVPYSGLIEADFLLDVDVLRVFKNEGDHWKMI</sequence>
<organism evidence="1 2">
    <name type="scientific">Seinonella peptonophila</name>
    <dbReference type="NCBI Taxonomy" id="112248"/>
    <lineage>
        <taxon>Bacteria</taxon>
        <taxon>Bacillati</taxon>
        <taxon>Bacillota</taxon>
        <taxon>Bacilli</taxon>
        <taxon>Bacillales</taxon>
        <taxon>Thermoactinomycetaceae</taxon>
        <taxon>Seinonella</taxon>
    </lineage>
</organism>
<name>A0A1M4YP50_9BACL</name>
<protein>
    <submittedName>
        <fullName evidence="1">Uncharacterized protein</fullName>
    </submittedName>
</protein>
<keyword evidence="2" id="KW-1185">Reference proteome</keyword>
<evidence type="ECO:0000313" key="2">
    <source>
        <dbReference type="Proteomes" id="UP000184476"/>
    </source>
</evidence>
<dbReference type="RefSeq" id="WP_073155080.1">
    <property type="nucleotide sequence ID" value="NZ_FQVL01000007.1"/>
</dbReference>
<proteinExistence type="predicted"/>